<keyword evidence="2" id="KW-1185">Reference proteome</keyword>
<dbReference type="Proteomes" id="UP000499080">
    <property type="component" value="Unassembled WGS sequence"/>
</dbReference>
<name>A0A4Y2RPI2_ARAVE</name>
<accession>A0A4Y2RPI2</accession>
<proteinExistence type="predicted"/>
<dbReference type="OrthoDB" id="411823at2759"/>
<gene>
    <name evidence="1" type="ORF">AVEN_157484_1</name>
</gene>
<dbReference type="AlphaFoldDB" id="A0A4Y2RPI2"/>
<sequence length="131" mass="15481">MMEDWQSDWEHEDTGRSTFNILPRVSTQPCYWKREEIFFFIGHVPFPLFLKRFNLTSTENYPCGNTNGAPLHYVAYIVTASFHMRSFQAFSITFKPTWGIFCALFVEVTAHLNYSVPHRRTSTLWRKEESS</sequence>
<reference evidence="1 2" key="1">
    <citation type="journal article" date="2019" name="Sci. Rep.">
        <title>Orb-weaving spider Araneus ventricosus genome elucidates the spidroin gene catalogue.</title>
        <authorList>
            <person name="Kono N."/>
            <person name="Nakamura H."/>
            <person name="Ohtoshi R."/>
            <person name="Moran D.A.P."/>
            <person name="Shinohara A."/>
            <person name="Yoshida Y."/>
            <person name="Fujiwara M."/>
            <person name="Mori M."/>
            <person name="Tomita M."/>
            <person name="Arakawa K."/>
        </authorList>
    </citation>
    <scope>NUCLEOTIDE SEQUENCE [LARGE SCALE GENOMIC DNA]</scope>
</reference>
<evidence type="ECO:0000313" key="2">
    <source>
        <dbReference type="Proteomes" id="UP000499080"/>
    </source>
</evidence>
<comment type="caution">
    <text evidence="1">The sequence shown here is derived from an EMBL/GenBank/DDBJ whole genome shotgun (WGS) entry which is preliminary data.</text>
</comment>
<evidence type="ECO:0000313" key="1">
    <source>
        <dbReference type="EMBL" id="GBN77707.1"/>
    </source>
</evidence>
<protein>
    <submittedName>
        <fullName evidence="1">Uncharacterized protein</fullName>
    </submittedName>
</protein>
<dbReference type="EMBL" id="BGPR01017921">
    <property type="protein sequence ID" value="GBN77707.1"/>
    <property type="molecule type" value="Genomic_DNA"/>
</dbReference>
<organism evidence="1 2">
    <name type="scientific">Araneus ventricosus</name>
    <name type="common">Orbweaver spider</name>
    <name type="synonym">Epeira ventricosa</name>
    <dbReference type="NCBI Taxonomy" id="182803"/>
    <lineage>
        <taxon>Eukaryota</taxon>
        <taxon>Metazoa</taxon>
        <taxon>Ecdysozoa</taxon>
        <taxon>Arthropoda</taxon>
        <taxon>Chelicerata</taxon>
        <taxon>Arachnida</taxon>
        <taxon>Araneae</taxon>
        <taxon>Araneomorphae</taxon>
        <taxon>Entelegynae</taxon>
        <taxon>Araneoidea</taxon>
        <taxon>Araneidae</taxon>
        <taxon>Araneus</taxon>
    </lineage>
</organism>